<evidence type="ECO:0000256" key="1">
    <source>
        <dbReference type="ARBA" id="ARBA00004408"/>
    </source>
</evidence>
<feature type="compositionally biased region" description="Polar residues" evidence="4">
    <location>
        <begin position="372"/>
        <end position="381"/>
    </location>
</feature>
<evidence type="ECO:0000256" key="4">
    <source>
        <dbReference type="SAM" id="MobiDB-lite"/>
    </source>
</evidence>
<protein>
    <recommendedName>
        <fullName evidence="5">Tudor domain-containing protein</fullName>
    </recommendedName>
</protein>
<dbReference type="SUPFAM" id="SSF63748">
    <property type="entry name" value="Tudor/PWWP/MBT"/>
    <property type="match status" value="1"/>
</dbReference>
<gene>
    <name evidence="6" type="ORF">BCV70DRAFT_203355</name>
</gene>
<dbReference type="GO" id="GO:0003723">
    <property type="term" value="F:RNA binding"/>
    <property type="evidence" value="ECO:0007669"/>
    <property type="project" value="InterPro"/>
</dbReference>
<comment type="subcellular location">
    <subcellularLocation>
        <location evidence="1">Nucleus</location>
        <location evidence="1">Cajal body</location>
    </subcellularLocation>
</comment>
<evidence type="ECO:0000313" key="7">
    <source>
        <dbReference type="Proteomes" id="UP000246740"/>
    </source>
</evidence>
<evidence type="ECO:0000259" key="5">
    <source>
        <dbReference type="PROSITE" id="PS50304"/>
    </source>
</evidence>
<dbReference type="STRING" id="1882483.A0A317XHD7"/>
<dbReference type="GO" id="GO:0005737">
    <property type="term" value="C:cytoplasm"/>
    <property type="evidence" value="ECO:0007669"/>
    <property type="project" value="InterPro"/>
</dbReference>
<dbReference type="AlphaFoldDB" id="A0A317XHD7"/>
<dbReference type="InterPro" id="IPR002999">
    <property type="entry name" value="Tudor"/>
</dbReference>
<organism evidence="6 7">
    <name type="scientific">Testicularia cyperi</name>
    <dbReference type="NCBI Taxonomy" id="1882483"/>
    <lineage>
        <taxon>Eukaryota</taxon>
        <taxon>Fungi</taxon>
        <taxon>Dikarya</taxon>
        <taxon>Basidiomycota</taxon>
        <taxon>Ustilaginomycotina</taxon>
        <taxon>Ustilaginomycetes</taxon>
        <taxon>Ustilaginales</taxon>
        <taxon>Anthracoideaceae</taxon>
        <taxon>Testicularia</taxon>
    </lineage>
</organism>
<feature type="compositionally biased region" description="Low complexity" evidence="4">
    <location>
        <begin position="73"/>
        <end position="107"/>
    </location>
</feature>
<dbReference type="SMART" id="SM00333">
    <property type="entry name" value="TUDOR"/>
    <property type="match status" value="1"/>
</dbReference>
<feature type="compositionally biased region" description="Basic and acidic residues" evidence="4">
    <location>
        <begin position="287"/>
        <end position="297"/>
    </location>
</feature>
<feature type="region of interest" description="Disordered" evidence="4">
    <location>
        <begin position="167"/>
        <end position="298"/>
    </location>
</feature>
<dbReference type="PROSITE" id="PS50304">
    <property type="entry name" value="TUDOR"/>
    <property type="match status" value="1"/>
</dbReference>
<feature type="compositionally biased region" description="Low complexity" evidence="4">
    <location>
        <begin position="214"/>
        <end position="226"/>
    </location>
</feature>
<dbReference type="Proteomes" id="UP000246740">
    <property type="component" value="Unassembled WGS sequence"/>
</dbReference>
<proteinExistence type="inferred from homology"/>
<comment type="similarity">
    <text evidence="2">Belongs to the SMN family.</text>
</comment>
<feature type="region of interest" description="Disordered" evidence="4">
    <location>
        <begin position="315"/>
        <end position="389"/>
    </location>
</feature>
<keyword evidence="7" id="KW-1185">Reference proteome</keyword>
<dbReference type="Gene3D" id="2.30.30.140">
    <property type="match status" value="1"/>
</dbReference>
<evidence type="ECO:0000256" key="2">
    <source>
        <dbReference type="ARBA" id="ARBA00005371"/>
    </source>
</evidence>
<reference evidence="6 7" key="1">
    <citation type="journal article" date="2018" name="Mol. Biol. Evol.">
        <title>Broad Genomic Sampling Reveals a Smut Pathogenic Ancestry of the Fungal Clade Ustilaginomycotina.</title>
        <authorList>
            <person name="Kijpornyongpan T."/>
            <person name="Mondo S.J."/>
            <person name="Barry K."/>
            <person name="Sandor L."/>
            <person name="Lee J."/>
            <person name="Lipzen A."/>
            <person name="Pangilinan J."/>
            <person name="LaButti K."/>
            <person name="Hainaut M."/>
            <person name="Henrissat B."/>
            <person name="Grigoriev I.V."/>
            <person name="Spatafora J.W."/>
            <person name="Aime M.C."/>
        </authorList>
    </citation>
    <scope>NUCLEOTIDE SEQUENCE [LARGE SCALE GENOMIC DNA]</scope>
    <source>
        <strain evidence="6 7">MCA 3645</strain>
    </source>
</reference>
<evidence type="ECO:0000313" key="6">
    <source>
        <dbReference type="EMBL" id="PWY96888.1"/>
    </source>
</evidence>
<evidence type="ECO:0000256" key="3">
    <source>
        <dbReference type="ARBA" id="ARBA00023242"/>
    </source>
</evidence>
<dbReference type="PANTHER" id="PTHR46297">
    <property type="entry name" value="ZINC FINGER CCCH-TYPE WITH G PATCH DOMAIN-CONTAINING PROTEIN"/>
    <property type="match status" value="1"/>
</dbReference>
<dbReference type="OrthoDB" id="79171at2759"/>
<sequence>MSSASEELELYNLQLAQVTQALASDPNNAELQTLKHELENLIQLTQSLAGADSTSTPVPTSSTPPFAQTAVASSSQARVASASGSTSGPSTPTIATATTTGTTTATAKGRKHGHAPIRAGDEVQARYSADGKMYPARVVAVSGDPANPVYTVVYKGYGNTEMLTSDAVLPSSSSSSSKSTPALNESSRSQSTSAPTLTAVGTGSGIGPVPPATSSSSSFSDARFSSLPRGSESGFGTHGTSFAGTPTPPPPPPEDSHPATHAHTSPGGQRPDLTAREEKARKKLKNEKKLLRREEKQAISIEKAATWQKFAAKATKKGSLRDPNKSIFRTSENPYARVGVSDSGSGTGSGIPHGSRPGQSSMSGNLLRKGTASGSSTTPNSGGWDKPIG</sequence>
<dbReference type="InterPro" id="IPR010304">
    <property type="entry name" value="SMN_Tudor"/>
</dbReference>
<feature type="domain" description="Tudor" evidence="5">
    <location>
        <begin position="116"/>
        <end position="178"/>
    </location>
</feature>
<feature type="region of interest" description="Disordered" evidence="4">
    <location>
        <begin position="73"/>
        <end position="114"/>
    </location>
</feature>
<dbReference type="Pfam" id="PF06003">
    <property type="entry name" value="SMN_Tudor"/>
    <property type="match status" value="1"/>
</dbReference>
<dbReference type="GO" id="GO:0006397">
    <property type="term" value="P:mRNA processing"/>
    <property type="evidence" value="ECO:0007669"/>
    <property type="project" value="InterPro"/>
</dbReference>
<name>A0A317XHD7_9BASI</name>
<keyword evidence="3" id="KW-0539">Nucleus</keyword>
<dbReference type="GO" id="GO:0015030">
    <property type="term" value="C:Cajal body"/>
    <property type="evidence" value="ECO:0007669"/>
    <property type="project" value="UniProtKB-SubCell"/>
</dbReference>
<accession>A0A317XHD7</accession>
<dbReference type="EMBL" id="KZ819244">
    <property type="protein sequence ID" value="PWY96888.1"/>
    <property type="molecule type" value="Genomic_DNA"/>
</dbReference>
<feature type="compositionally biased region" description="Polar residues" evidence="4">
    <location>
        <begin position="180"/>
        <end position="201"/>
    </location>
</feature>
<dbReference type="CDD" id="cd21182">
    <property type="entry name" value="Tudor_SMN_SPF30-like"/>
    <property type="match status" value="1"/>
</dbReference>
<dbReference type="InParanoid" id="A0A317XHD7"/>